<comment type="subcellular location">
    <subcellularLocation>
        <location evidence="1">Membrane</location>
    </subcellularLocation>
</comment>
<dbReference type="RefSeq" id="WP_020290879.1">
    <property type="nucleotide sequence ID" value="NZ_JPQT01000118.1"/>
</dbReference>
<proteinExistence type="inferred from homology"/>
<dbReference type="InterPro" id="IPR000612">
    <property type="entry name" value="PMP3"/>
</dbReference>
<sequence>MDIIRIIFAILLPPVGVFMQVGFAGAFWLNILLTLLGYFPGIIHAVYIIASRK</sequence>
<dbReference type="PROSITE" id="PS01309">
    <property type="entry name" value="UPF0057"/>
    <property type="match status" value="1"/>
</dbReference>
<comment type="caution">
    <text evidence="7">The sequence shown here is derived from an EMBL/GenBank/DDBJ whole genome shotgun (WGS) entry which is preliminary data.</text>
</comment>
<evidence type="ECO:0000256" key="3">
    <source>
        <dbReference type="ARBA" id="ARBA00022692"/>
    </source>
</evidence>
<dbReference type="EMBL" id="LGSI01000005">
    <property type="protein sequence ID" value="OCR26772.1"/>
    <property type="molecule type" value="Genomic_DNA"/>
</dbReference>
<evidence type="ECO:0000313" key="8">
    <source>
        <dbReference type="Proteomes" id="UP000093104"/>
    </source>
</evidence>
<accession>A0A1C7Z9L7</accession>
<dbReference type="AlphaFoldDB" id="A0A1C7Z9L7"/>
<reference evidence="7 8" key="1">
    <citation type="submission" date="2015-07" db="EMBL/GenBank/DDBJ databases">
        <title>Draft genome sequence of a diazotrophic, plant growth-promoting rhizobacterium of the Pseudomonas syringae complex.</title>
        <authorList>
            <person name="Patten C.L."/>
            <person name="Jeong H."/>
        </authorList>
    </citation>
    <scope>NUCLEOTIDE SEQUENCE [LARGE SCALE GENOMIC DNA]</scope>
    <source>
        <strain evidence="7 8">GR12-2</strain>
    </source>
</reference>
<dbReference type="PANTHER" id="PTHR21659:SF42">
    <property type="entry name" value="UPF0057 MEMBRANE PROTEIN ZK632.10-RELATED"/>
    <property type="match status" value="1"/>
</dbReference>
<feature type="transmembrane region" description="Helical" evidence="6">
    <location>
        <begin position="31"/>
        <end position="50"/>
    </location>
</feature>
<dbReference type="GO" id="GO:0016020">
    <property type="term" value="C:membrane"/>
    <property type="evidence" value="ECO:0007669"/>
    <property type="project" value="UniProtKB-SubCell"/>
</dbReference>
<evidence type="ECO:0000256" key="1">
    <source>
        <dbReference type="ARBA" id="ARBA00004370"/>
    </source>
</evidence>
<evidence type="ECO:0000256" key="5">
    <source>
        <dbReference type="ARBA" id="ARBA00023136"/>
    </source>
</evidence>
<evidence type="ECO:0000313" key="7">
    <source>
        <dbReference type="EMBL" id="OCR26772.1"/>
    </source>
</evidence>
<gene>
    <name evidence="7" type="ORF">AFK24_01195</name>
</gene>
<protein>
    <submittedName>
        <fullName evidence="7">Membrane protein</fullName>
    </submittedName>
</protein>
<evidence type="ECO:0000256" key="6">
    <source>
        <dbReference type="SAM" id="Phobius"/>
    </source>
</evidence>
<evidence type="ECO:0000256" key="2">
    <source>
        <dbReference type="ARBA" id="ARBA00009530"/>
    </source>
</evidence>
<dbReference type="PATRIC" id="fig|317.243.peg.5725"/>
<dbReference type="Proteomes" id="UP000093104">
    <property type="component" value="Unassembled WGS sequence"/>
</dbReference>
<dbReference type="OrthoDB" id="9810121at2"/>
<organism evidence="7 8">
    <name type="scientific">Pseudomonas syringae</name>
    <dbReference type="NCBI Taxonomy" id="317"/>
    <lineage>
        <taxon>Bacteria</taxon>
        <taxon>Pseudomonadati</taxon>
        <taxon>Pseudomonadota</taxon>
        <taxon>Gammaproteobacteria</taxon>
        <taxon>Pseudomonadales</taxon>
        <taxon>Pseudomonadaceae</taxon>
        <taxon>Pseudomonas</taxon>
    </lineage>
</organism>
<keyword evidence="3 6" id="KW-0812">Transmembrane</keyword>
<keyword evidence="5 6" id="KW-0472">Membrane</keyword>
<keyword evidence="4 6" id="KW-1133">Transmembrane helix</keyword>
<evidence type="ECO:0000256" key="4">
    <source>
        <dbReference type="ARBA" id="ARBA00022989"/>
    </source>
</evidence>
<dbReference type="PANTHER" id="PTHR21659">
    <property type="entry name" value="HYDROPHOBIC PROTEIN RCI2 LOW TEMPERATURE AND SALT RESPONSIVE PROTEIN LTI6 -RELATED"/>
    <property type="match status" value="1"/>
</dbReference>
<name>A0A1C7Z9L7_PSESX</name>
<comment type="similarity">
    <text evidence="2">Belongs to the UPF0057 (PMP3) family.</text>
</comment>
<dbReference type="Pfam" id="PF01679">
    <property type="entry name" value="Pmp3"/>
    <property type="match status" value="1"/>
</dbReference>
<feature type="transmembrane region" description="Helical" evidence="6">
    <location>
        <begin position="7"/>
        <end position="25"/>
    </location>
</feature>